<dbReference type="GO" id="GO:0005524">
    <property type="term" value="F:ATP binding"/>
    <property type="evidence" value="ECO:0007669"/>
    <property type="project" value="UniProtKB-KW"/>
</dbReference>
<dbReference type="Gene3D" id="1.10.510.10">
    <property type="entry name" value="Transferase(Phosphotransferase) domain 1"/>
    <property type="match status" value="1"/>
</dbReference>
<dbReference type="Pfam" id="PF00069">
    <property type="entry name" value="Pkinase"/>
    <property type="match status" value="1"/>
</dbReference>
<comment type="caution">
    <text evidence="8">The sequence shown here is derived from an EMBL/GenBank/DDBJ whole genome shotgun (WGS) entry which is preliminary data.</text>
</comment>
<dbReference type="EMBL" id="JABCUV010000001">
    <property type="protein sequence ID" value="NMW92131.1"/>
    <property type="molecule type" value="Genomic_DNA"/>
</dbReference>
<reference evidence="9 10" key="1">
    <citation type="submission" date="2018-06" db="EMBL/GenBank/DDBJ databases">
        <authorList>
            <consortium name="Pathogen Informatics"/>
            <person name="Doyle S."/>
        </authorList>
    </citation>
    <scope>NUCLEOTIDE SEQUENCE [LARGE SCALE GENOMIC DNA]</scope>
    <source>
        <strain evidence="9 10">NCTC11819</strain>
    </source>
</reference>
<name>A0A2J9KQP7_9ACTO</name>
<evidence type="ECO:0000313" key="8">
    <source>
        <dbReference type="EMBL" id="NMW92131.1"/>
    </source>
</evidence>
<dbReference type="InterPro" id="IPR050660">
    <property type="entry name" value="NEK_Ser/Thr_kinase"/>
</dbReference>
<protein>
    <recommendedName>
        <fullName evidence="1">non-specific serine/threonine protein kinase</fullName>
        <ecNumber evidence="1">2.7.11.1</ecNumber>
    </recommendedName>
</protein>
<feature type="domain" description="Protein kinase" evidence="7">
    <location>
        <begin position="15"/>
        <end position="297"/>
    </location>
</feature>
<evidence type="ECO:0000313" key="11">
    <source>
        <dbReference type="Proteomes" id="UP000582487"/>
    </source>
</evidence>
<dbReference type="InterPro" id="IPR011009">
    <property type="entry name" value="Kinase-like_dom_sf"/>
</dbReference>
<dbReference type="EMBL" id="UGGQ01000006">
    <property type="protein sequence ID" value="STO17537.1"/>
    <property type="molecule type" value="Genomic_DNA"/>
</dbReference>
<feature type="compositionally biased region" description="Polar residues" evidence="6">
    <location>
        <begin position="400"/>
        <end position="416"/>
    </location>
</feature>
<keyword evidence="4 8" id="KW-0418">Kinase</keyword>
<dbReference type="SMART" id="SM00220">
    <property type="entry name" value="S_TKc"/>
    <property type="match status" value="1"/>
</dbReference>
<accession>A0A2J9KQP7</accession>
<dbReference type="Proteomes" id="UP000582487">
    <property type="component" value="Unassembled WGS sequence"/>
</dbReference>
<organism evidence="8 11">
    <name type="scientific">Mobiluncus mulieris</name>
    <dbReference type="NCBI Taxonomy" id="2052"/>
    <lineage>
        <taxon>Bacteria</taxon>
        <taxon>Bacillati</taxon>
        <taxon>Actinomycetota</taxon>
        <taxon>Actinomycetes</taxon>
        <taxon>Actinomycetales</taxon>
        <taxon>Actinomycetaceae</taxon>
        <taxon>Mobiluncus</taxon>
    </lineage>
</organism>
<evidence type="ECO:0000313" key="10">
    <source>
        <dbReference type="Proteomes" id="UP000255284"/>
    </source>
</evidence>
<evidence type="ECO:0000313" key="9">
    <source>
        <dbReference type="EMBL" id="STO17537.1"/>
    </source>
</evidence>
<evidence type="ECO:0000256" key="6">
    <source>
        <dbReference type="SAM" id="MobiDB-lite"/>
    </source>
</evidence>
<keyword evidence="2" id="KW-0808">Transferase</keyword>
<dbReference type="EC" id="2.7.11.1" evidence="1"/>
<feature type="region of interest" description="Disordered" evidence="6">
    <location>
        <begin position="337"/>
        <end position="432"/>
    </location>
</feature>
<dbReference type="PROSITE" id="PS50011">
    <property type="entry name" value="PROTEIN_KINASE_DOM"/>
    <property type="match status" value="1"/>
</dbReference>
<dbReference type="PANTHER" id="PTHR43671">
    <property type="entry name" value="SERINE/THREONINE-PROTEIN KINASE NEK"/>
    <property type="match status" value="1"/>
</dbReference>
<proteinExistence type="predicted"/>
<dbReference type="AlphaFoldDB" id="A0A2J9KQP7"/>
<dbReference type="InterPro" id="IPR000719">
    <property type="entry name" value="Prot_kinase_dom"/>
</dbReference>
<dbReference type="SUPFAM" id="SSF56112">
    <property type="entry name" value="Protein kinase-like (PK-like)"/>
    <property type="match status" value="1"/>
</dbReference>
<reference evidence="8 11" key="2">
    <citation type="submission" date="2020-04" db="EMBL/GenBank/DDBJ databases">
        <title>Antimicrobial susceptibility and clonality of vaginal-derived multi-drug resistant Mobiluncus isolates in China.</title>
        <authorList>
            <person name="Zhang X."/>
        </authorList>
    </citation>
    <scope>NUCLEOTIDE SEQUENCE [LARGE SCALE GENOMIC DNA]</scope>
    <source>
        <strain evidence="8 11">7</strain>
    </source>
</reference>
<keyword evidence="3" id="KW-0547">Nucleotide-binding</keyword>
<dbReference type="PANTHER" id="PTHR43671:SF13">
    <property type="entry name" value="SERINE_THREONINE-PROTEIN KINASE NEK2"/>
    <property type="match status" value="1"/>
</dbReference>
<evidence type="ECO:0000256" key="1">
    <source>
        <dbReference type="ARBA" id="ARBA00012513"/>
    </source>
</evidence>
<keyword evidence="5" id="KW-0067">ATP-binding</keyword>
<evidence type="ECO:0000256" key="2">
    <source>
        <dbReference type="ARBA" id="ARBA00022679"/>
    </source>
</evidence>
<evidence type="ECO:0000259" key="7">
    <source>
        <dbReference type="PROSITE" id="PS50011"/>
    </source>
</evidence>
<dbReference type="GO" id="GO:0004674">
    <property type="term" value="F:protein serine/threonine kinase activity"/>
    <property type="evidence" value="ECO:0007669"/>
    <property type="project" value="UniProtKB-EC"/>
</dbReference>
<dbReference type="Proteomes" id="UP000255284">
    <property type="component" value="Unassembled WGS sequence"/>
</dbReference>
<evidence type="ECO:0000256" key="3">
    <source>
        <dbReference type="ARBA" id="ARBA00022741"/>
    </source>
</evidence>
<evidence type="ECO:0000256" key="4">
    <source>
        <dbReference type="ARBA" id="ARBA00022777"/>
    </source>
</evidence>
<gene>
    <name evidence="8" type="ORF">HHJ74_00125</name>
    <name evidence="9" type="ORF">NCTC11819_02131</name>
</gene>
<evidence type="ECO:0000256" key="5">
    <source>
        <dbReference type="ARBA" id="ARBA00022840"/>
    </source>
</evidence>
<sequence length="566" mass="60699">MLICDIYYIMNLDGYVLYEPVGFGAKGPIWRAVDQQGRNFALQVLGAQLPPGVEERIATLQKMASKYVLRIEQLRKVTDGRFVVLSEFLEGQNLEILRAGRRFTPEQLGFIGRSLAQGLADLHQAGLLHGDISPANAVVTAHGRVLWVDVLGSAEGTTLAFQESRSECGKNTSVREEVFAFAQMMLALGMDPQLLGRALHPDPIQRPSVSELCQAWQSLPTAGIDLLTPNELTTAKMRAAGRDVATTLEHPPSSLEPDCSMASSPRRSRRSAQTRDYRGNRRNQGADNYTAHGHKLLKIAIPALGGAAAVLSAVLLVSRLLPAADALPETKELTATGASSATALPRPGEILTSNSGGADKSESAQELESETTPEPERNTESGAKSETNSETESEAEDKSGNNSPQDSTPLPQTPSAPENLLPPAGPEASATGDLLKTGKITDNTEAAAVLQELLSLRDKALASGDARELANLTVPASVAQKADADLLSRLKSSQTRINGLATVVKSAEIISADKTQVRLRVTLAQGAYTQTDRIGNQHQVVAIPDAQQEMLLMKHPWRISSVVRLR</sequence>
<feature type="region of interest" description="Disordered" evidence="6">
    <location>
        <begin position="247"/>
        <end position="288"/>
    </location>
</feature>